<keyword evidence="6" id="KW-0378">Hydrolase</keyword>
<dbReference type="SMART" id="SM00987">
    <property type="entry name" value="UreE_C"/>
    <property type="match status" value="1"/>
</dbReference>
<evidence type="ECO:0000256" key="9">
    <source>
        <dbReference type="ARBA" id="ARBA00023204"/>
    </source>
</evidence>
<dbReference type="InterPro" id="IPR005273">
    <property type="entry name" value="Ura-DNA_glyco_family4"/>
</dbReference>
<evidence type="ECO:0000259" key="10">
    <source>
        <dbReference type="SMART" id="SM00986"/>
    </source>
</evidence>
<keyword evidence="8" id="KW-0411">Iron-sulfur</keyword>
<dbReference type="InterPro" id="IPR005122">
    <property type="entry name" value="Uracil-DNA_glycosylase-like"/>
</dbReference>
<dbReference type="InterPro" id="IPR036895">
    <property type="entry name" value="Uracil-DNA_glycosylase-like_sf"/>
</dbReference>
<dbReference type="Pfam" id="PF03167">
    <property type="entry name" value="UDG"/>
    <property type="match status" value="1"/>
</dbReference>
<dbReference type="SMART" id="SM00986">
    <property type="entry name" value="UDG"/>
    <property type="match status" value="1"/>
</dbReference>
<evidence type="ECO:0000256" key="4">
    <source>
        <dbReference type="ARBA" id="ARBA00022723"/>
    </source>
</evidence>
<dbReference type="EMBL" id="JBIRGQ010000003">
    <property type="protein sequence ID" value="MFH8547290.1"/>
    <property type="molecule type" value="Genomic_DNA"/>
</dbReference>
<evidence type="ECO:0000256" key="1">
    <source>
        <dbReference type="ARBA" id="ARBA00006521"/>
    </source>
</evidence>
<keyword evidence="12" id="KW-1185">Reference proteome</keyword>
<feature type="domain" description="Uracil-DNA glycosylase-like" evidence="10">
    <location>
        <begin position="46"/>
        <end position="221"/>
    </location>
</feature>
<dbReference type="Gene3D" id="3.40.470.10">
    <property type="entry name" value="Uracil-DNA glycosylase-like domain"/>
    <property type="match status" value="1"/>
</dbReference>
<reference evidence="11 12" key="1">
    <citation type="submission" date="2024-10" db="EMBL/GenBank/DDBJ databases">
        <title>The Natural Products Discovery Center: Release of the First 8490 Sequenced Strains for Exploring Actinobacteria Biosynthetic Diversity.</title>
        <authorList>
            <person name="Kalkreuter E."/>
            <person name="Kautsar S.A."/>
            <person name="Yang D."/>
            <person name="Bader C.D."/>
            <person name="Teijaro C.N."/>
            <person name="Fluegel L."/>
            <person name="Davis C.M."/>
            <person name="Simpson J.R."/>
            <person name="Lauterbach L."/>
            <person name="Steele A.D."/>
            <person name="Gui C."/>
            <person name="Meng S."/>
            <person name="Li G."/>
            <person name="Viehrig K."/>
            <person name="Ye F."/>
            <person name="Su P."/>
            <person name="Kiefer A.F."/>
            <person name="Nichols A."/>
            <person name="Cepeda A.J."/>
            <person name="Yan W."/>
            <person name="Fan B."/>
            <person name="Jiang Y."/>
            <person name="Adhikari A."/>
            <person name="Zheng C.-J."/>
            <person name="Schuster L."/>
            <person name="Cowan T.M."/>
            <person name="Smanski M.J."/>
            <person name="Chevrette M.G."/>
            <person name="De Carvalho L.P.S."/>
            <person name="Shen B."/>
        </authorList>
    </citation>
    <scope>NUCLEOTIDE SEQUENCE [LARGE SCALE GENOMIC DNA]</scope>
    <source>
        <strain evidence="11 12">NPDC017990</strain>
    </source>
</reference>
<sequence>MPVSRDKASDGALPFVPARGGIPALRRAAADCRGCALYADATQTVFGAGRARARVMLVGEQPGDQEDKAGEPFVGPAGHLLRKVLGEVGIDEEEVYFTNAVKHFKFAPVTEGRKRRIHKAPNLSELTACRPWLDAEVRRVNPELLVALGATAGKSLLGRSFKVTEARGTLLPLAAGGDLPLDVEGADSDAHRHCLATVHPSAVLRAKDRREAYAGLVSDLRVAAQFLG</sequence>
<evidence type="ECO:0000256" key="6">
    <source>
        <dbReference type="ARBA" id="ARBA00022801"/>
    </source>
</evidence>
<dbReference type="NCBIfam" id="TIGR03914">
    <property type="entry name" value="UDG_fam_dom"/>
    <property type="match status" value="1"/>
</dbReference>
<dbReference type="Proteomes" id="UP001610818">
    <property type="component" value="Unassembled WGS sequence"/>
</dbReference>
<gene>
    <name evidence="11" type="ORF">ACH4F9_20010</name>
</gene>
<proteinExistence type="inferred from homology"/>
<dbReference type="InterPro" id="IPR051536">
    <property type="entry name" value="UDG_Type-4/5"/>
</dbReference>
<evidence type="ECO:0000313" key="11">
    <source>
        <dbReference type="EMBL" id="MFH8547290.1"/>
    </source>
</evidence>
<protein>
    <recommendedName>
        <fullName evidence="2">Type-4 uracil-DNA glycosylase</fullName>
    </recommendedName>
</protein>
<dbReference type="PANTHER" id="PTHR33693">
    <property type="entry name" value="TYPE-5 URACIL-DNA GLYCOSYLASE"/>
    <property type="match status" value="1"/>
</dbReference>
<accession>A0ABW7QT12</accession>
<evidence type="ECO:0000313" key="12">
    <source>
        <dbReference type="Proteomes" id="UP001610818"/>
    </source>
</evidence>
<keyword evidence="5" id="KW-0227">DNA damage</keyword>
<evidence type="ECO:0000256" key="3">
    <source>
        <dbReference type="ARBA" id="ARBA00022485"/>
    </source>
</evidence>
<dbReference type="RefSeq" id="WP_397713289.1">
    <property type="nucleotide sequence ID" value="NZ_JBIRGN010000003.1"/>
</dbReference>
<evidence type="ECO:0000256" key="5">
    <source>
        <dbReference type="ARBA" id="ARBA00022763"/>
    </source>
</evidence>
<keyword evidence="7" id="KW-0408">Iron</keyword>
<organism evidence="11 12">
    <name type="scientific">Streptomyces longisporoflavus</name>
    <dbReference type="NCBI Taxonomy" id="28044"/>
    <lineage>
        <taxon>Bacteria</taxon>
        <taxon>Bacillati</taxon>
        <taxon>Actinomycetota</taxon>
        <taxon>Actinomycetes</taxon>
        <taxon>Kitasatosporales</taxon>
        <taxon>Streptomycetaceae</taxon>
        <taxon>Streptomyces</taxon>
    </lineage>
</organism>
<evidence type="ECO:0000256" key="7">
    <source>
        <dbReference type="ARBA" id="ARBA00023004"/>
    </source>
</evidence>
<keyword evidence="3" id="KW-0004">4Fe-4S</keyword>
<evidence type="ECO:0000256" key="8">
    <source>
        <dbReference type="ARBA" id="ARBA00023014"/>
    </source>
</evidence>
<comment type="caution">
    <text evidence="11">The sequence shown here is derived from an EMBL/GenBank/DDBJ whole genome shotgun (WGS) entry which is preliminary data.</text>
</comment>
<dbReference type="CDD" id="cd10030">
    <property type="entry name" value="UDG-F4_TTUDGA_SPO1dp_like"/>
    <property type="match status" value="1"/>
</dbReference>
<keyword evidence="4" id="KW-0479">Metal-binding</keyword>
<comment type="similarity">
    <text evidence="1">Belongs to the uracil-DNA glycosylase (UDG) superfamily. Type 4 (UDGa) family.</text>
</comment>
<evidence type="ECO:0000256" key="2">
    <source>
        <dbReference type="ARBA" id="ARBA00019403"/>
    </source>
</evidence>
<name>A0ABW7QT12_9ACTN</name>
<dbReference type="PANTHER" id="PTHR33693:SF9">
    <property type="entry name" value="TYPE-4 URACIL-DNA GLYCOSYLASE"/>
    <property type="match status" value="1"/>
</dbReference>
<dbReference type="SUPFAM" id="SSF52141">
    <property type="entry name" value="Uracil-DNA glycosylase-like"/>
    <property type="match status" value="1"/>
</dbReference>
<keyword evidence="9" id="KW-0234">DNA repair</keyword>